<dbReference type="EMBL" id="JAAFYZ010000022">
    <property type="protein sequence ID" value="MBS2547082.1"/>
    <property type="molecule type" value="Genomic_DNA"/>
</dbReference>
<dbReference type="SUPFAM" id="SSF52540">
    <property type="entry name" value="P-loop containing nucleoside triphosphate hydrolases"/>
    <property type="match status" value="1"/>
</dbReference>
<dbReference type="PANTHER" id="PTHR42759">
    <property type="entry name" value="MOXR FAMILY PROTEIN"/>
    <property type="match status" value="1"/>
</dbReference>
<evidence type="ECO:0000313" key="3">
    <source>
        <dbReference type="Proteomes" id="UP000730482"/>
    </source>
</evidence>
<dbReference type="InterPro" id="IPR002078">
    <property type="entry name" value="Sigma_54_int"/>
</dbReference>
<dbReference type="InterPro" id="IPR003593">
    <property type="entry name" value="AAA+_ATPase"/>
</dbReference>
<dbReference type="Pfam" id="PF07726">
    <property type="entry name" value="AAA_3"/>
    <property type="match status" value="1"/>
</dbReference>
<sequence length="447" mass="46548">MPVTAPDITTATATIGAASAAAAPADFAVAPTAAAPQPALAPEHLQLQAADHLISLTRAATTEPRADPHVEALALAVAANLPVLLWGQPGIGKSSTLVQLARGLALPLETVIASVHDPSDFAGLPIVGADPASQGIAMAPPDWAVRLRRAGSGLLFLDEISSAPPAVQAALLRVVLERQVGSLALPAPVRIVAAANPAGSAADGWQLAPPLANRFVHLAWVHDPDVVVRGLGGVWPHVPLPRLDPAALERSVARARAAICAFLTVRPDYAHRMPGTAAARGGAWPSPRTWEMALRLLAFGFAADARREVVAIAIRGAVGDGAGLEFLAFLERQDLPDPEAVLADPEHVELPERGDLVHATLAAVIDAVGRDAVGRNAVGRDGSRNAITTRERWEAGWTLIARLAKTVPVDLLAAPAMQLAALREPHWELPAQLDGLAALEALLVWSE</sequence>
<dbReference type="InterPro" id="IPR011703">
    <property type="entry name" value="ATPase_AAA-3"/>
</dbReference>
<dbReference type="Proteomes" id="UP000730482">
    <property type="component" value="Unassembled WGS sequence"/>
</dbReference>
<feature type="domain" description="Sigma-54 factor interaction" evidence="1">
    <location>
        <begin position="91"/>
        <end position="196"/>
    </location>
</feature>
<dbReference type="RefSeq" id="WP_212008685.1">
    <property type="nucleotide sequence ID" value="NZ_JAAFYZ010000022.1"/>
</dbReference>
<keyword evidence="3" id="KW-1185">Reference proteome</keyword>
<protein>
    <submittedName>
        <fullName evidence="2">Sigma 54-interacting transcriptional regulator</fullName>
    </submittedName>
</protein>
<name>A0ABS5KM29_9ACTN</name>
<dbReference type="Gene3D" id="3.40.50.300">
    <property type="entry name" value="P-loop containing nucleotide triphosphate hydrolases"/>
    <property type="match status" value="1"/>
</dbReference>
<proteinExistence type="predicted"/>
<evidence type="ECO:0000313" key="2">
    <source>
        <dbReference type="EMBL" id="MBS2547082.1"/>
    </source>
</evidence>
<comment type="caution">
    <text evidence="2">The sequence shown here is derived from an EMBL/GenBank/DDBJ whole genome shotgun (WGS) entry which is preliminary data.</text>
</comment>
<dbReference type="PROSITE" id="PS50045">
    <property type="entry name" value="SIGMA54_INTERACT_4"/>
    <property type="match status" value="1"/>
</dbReference>
<gene>
    <name evidence="2" type="ORF">KGQ19_09385</name>
</gene>
<dbReference type="SMART" id="SM00382">
    <property type="entry name" value="AAA"/>
    <property type="match status" value="1"/>
</dbReference>
<dbReference type="CDD" id="cd00009">
    <property type="entry name" value="AAA"/>
    <property type="match status" value="1"/>
</dbReference>
<evidence type="ECO:0000259" key="1">
    <source>
        <dbReference type="PROSITE" id="PS50045"/>
    </source>
</evidence>
<dbReference type="InterPro" id="IPR027417">
    <property type="entry name" value="P-loop_NTPase"/>
</dbReference>
<reference evidence="2 3" key="1">
    <citation type="submission" date="2020-02" db="EMBL/GenBank/DDBJ databases">
        <title>Acidophilic actinobacteria isolated from forest soil.</title>
        <authorList>
            <person name="Golinska P."/>
        </authorList>
    </citation>
    <scope>NUCLEOTIDE SEQUENCE [LARGE SCALE GENOMIC DNA]</scope>
    <source>
        <strain evidence="2 3">NL8</strain>
    </source>
</reference>
<organism evidence="2 3">
    <name type="scientific">Catenulispora pinistramenti</name>
    <dbReference type="NCBI Taxonomy" id="2705254"/>
    <lineage>
        <taxon>Bacteria</taxon>
        <taxon>Bacillati</taxon>
        <taxon>Actinomycetota</taxon>
        <taxon>Actinomycetes</taxon>
        <taxon>Catenulisporales</taxon>
        <taxon>Catenulisporaceae</taxon>
        <taxon>Catenulispora</taxon>
    </lineage>
</organism>
<dbReference type="PANTHER" id="PTHR42759:SF1">
    <property type="entry name" value="MAGNESIUM-CHELATASE SUBUNIT CHLD"/>
    <property type="match status" value="1"/>
</dbReference>
<dbReference type="InterPro" id="IPR050764">
    <property type="entry name" value="CbbQ/NirQ/NorQ/GpvN"/>
</dbReference>
<accession>A0ABS5KM29</accession>